<feature type="domain" description="AAA+ ATPase" evidence="2">
    <location>
        <begin position="187"/>
        <end position="341"/>
    </location>
</feature>
<reference evidence="3 5" key="1">
    <citation type="submission" date="2015-09" db="EMBL/GenBank/DDBJ databases">
        <authorList>
            <consortium name="Pathogen Informatics"/>
        </authorList>
    </citation>
    <scope>NUCLEOTIDE SEQUENCE [LARGE SCALE GENOMIC DNA]</scope>
    <source>
        <strain evidence="3 5">2789STDY5834961</strain>
    </source>
</reference>
<dbReference type="Pfam" id="PF00437">
    <property type="entry name" value="T2SSE"/>
    <property type="match status" value="1"/>
</dbReference>
<comment type="similarity">
    <text evidence="1">Belongs to the GSP E family.</text>
</comment>
<dbReference type="OrthoDB" id="9810761at2"/>
<dbReference type="GO" id="GO:0016887">
    <property type="term" value="F:ATP hydrolysis activity"/>
    <property type="evidence" value="ECO:0007669"/>
    <property type="project" value="InterPro"/>
</dbReference>
<name>A0A173SP47_9FIRM</name>
<organism evidence="3 5">
    <name type="scientific">Dorea longicatena</name>
    <dbReference type="NCBI Taxonomy" id="88431"/>
    <lineage>
        <taxon>Bacteria</taxon>
        <taxon>Bacillati</taxon>
        <taxon>Bacillota</taxon>
        <taxon>Clostridia</taxon>
        <taxon>Lachnospirales</taxon>
        <taxon>Lachnospiraceae</taxon>
        <taxon>Dorea</taxon>
    </lineage>
</organism>
<dbReference type="SUPFAM" id="SSF52540">
    <property type="entry name" value="P-loop containing nucleoside triphosphate hydrolases"/>
    <property type="match status" value="1"/>
</dbReference>
<evidence type="ECO:0000256" key="1">
    <source>
        <dbReference type="ARBA" id="ARBA00006611"/>
    </source>
</evidence>
<dbReference type="Gene3D" id="3.40.50.300">
    <property type="entry name" value="P-loop containing nucleotide triphosphate hydrolases"/>
    <property type="match status" value="1"/>
</dbReference>
<dbReference type="SMART" id="SM00382">
    <property type="entry name" value="AAA"/>
    <property type="match status" value="1"/>
</dbReference>
<dbReference type="PANTHER" id="PTHR30486:SF15">
    <property type="entry name" value="TYPE II_IV SECRETION SYSTEM ATPASE"/>
    <property type="match status" value="1"/>
</dbReference>
<dbReference type="AlphaFoldDB" id="A0A173SP47"/>
<dbReference type="RefSeq" id="WP_022416426.1">
    <property type="nucleotide sequence ID" value="NZ_CP094679.1"/>
</dbReference>
<dbReference type="Proteomes" id="UP000724058">
    <property type="component" value="Unassembled WGS sequence"/>
</dbReference>
<evidence type="ECO:0000313" key="3">
    <source>
        <dbReference type="EMBL" id="CUM91405.1"/>
    </source>
</evidence>
<dbReference type="InterPro" id="IPR027417">
    <property type="entry name" value="P-loop_NTPase"/>
</dbReference>
<dbReference type="InterPro" id="IPR050921">
    <property type="entry name" value="T4SS_GSP_E_ATPase"/>
</dbReference>
<dbReference type="CDD" id="cd01130">
    <property type="entry name" value="VirB11-like_ATPase"/>
    <property type="match status" value="1"/>
</dbReference>
<evidence type="ECO:0000313" key="4">
    <source>
        <dbReference type="EMBL" id="NSE57402.1"/>
    </source>
</evidence>
<reference evidence="4" key="3">
    <citation type="submission" date="2020-02" db="EMBL/GenBank/DDBJ databases">
        <authorList>
            <person name="Littmann E."/>
            <person name="Sorbara M."/>
        </authorList>
    </citation>
    <scope>NUCLEOTIDE SEQUENCE</scope>
    <source>
        <strain evidence="4">MSK.10.16</strain>
    </source>
</reference>
<dbReference type="EMBL" id="CYXO01000005">
    <property type="protein sequence ID" value="CUM91405.1"/>
    <property type="molecule type" value="Genomic_DNA"/>
</dbReference>
<dbReference type="PANTHER" id="PTHR30486">
    <property type="entry name" value="TWITCHING MOTILITY PROTEIN PILT"/>
    <property type="match status" value="1"/>
</dbReference>
<evidence type="ECO:0000313" key="5">
    <source>
        <dbReference type="Proteomes" id="UP000095597"/>
    </source>
</evidence>
<proteinExistence type="inferred from homology"/>
<reference evidence="4" key="2">
    <citation type="journal article" date="2020" name="Cell Host Microbe">
        <title>Functional and Genomic Variation between Human-Derived Isolates of Lachnospiraceae Reveals Inter- and Intra-Species Diversity.</title>
        <authorList>
            <person name="Sorbara M.T."/>
            <person name="Littmann E.R."/>
            <person name="Fontana E."/>
            <person name="Moody T.U."/>
            <person name="Kohout C.E."/>
            <person name="Gjonbalaj M."/>
            <person name="Eaton V."/>
            <person name="Seok R."/>
            <person name="Leiner I.M."/>
            <person name="Pamer E.G."/>
        </authorList>
    </citation>
    <scope>NUCLEOTIDE SEQUENCE</scope>
    <source>
        <strain evidence="4">MSK.10.16</strain>
    </source>
</reference>
<accession>A0A173SP47</accession>
<dbReference type="InterPro" id="IPR003593">
    <property type="entry name" value="AAA+_ATPase"/>
</dbReference>
<dbReference type="InterPro" id="IPR001482">
    <property type="entry name" value="T2SS/T4SS_dom"/>
</dbReference>
<dbReference type="Gene3D" id="3.30.450.380">
    <property type="match status" value="1"/>
</dbReference>
<evidence type="ECO:0000259" key="2">
    <source>
        <dbReference type="SMART" id="SM00382"/>
    </source>
</evidence>
<sequence>MIEAEQLHARILARLDMTRDMEDEELTELIYEVLQEVSQEEYLPLDQKTMLGKELFNAFRKLDLLQEFLEDDDITEIMINGTQNIFIEKAGRISQSDKRFLSADKLEDVIQQIVAGSNRLVNEASPIVDARLADGSRVNVVLPPVALNGPIVTIRKFAKEVITMNKLMEWQSINSEVSGFLASLVAAGYNIFISGGTGSGKTTFLNALSQYIPKNERIITIEDNAELQIQNIKNLVRLEARNANVEGTGEVTIRDLIKSALRMRPDRIIVGEVRSAEAIDMLQALNTGHDGSLSTGHANSPKDMISRLETMVLMGMDLPLPAIERQIASGLDIIVHLGRLRDKSRKVLEVTEVLGYWDGQIHLQTIYRYEEIRKEDENVTENEKKDQENKVHGEWKKVAELFHREKLVAAGYYI</sequence>
<dbReference type="EMBL" id="JAAIOD010000004">
    <property type="protein sequence ID" value="NSE57402.1"/>
    <property type="molecule type" value="Genomic_DNA"/>
</dbReference>
<dbReference type="Proteomes" id="UP000095597">
    <property type="component" value="Unassembled WGS sequence"/>
</dbReference>
<protein>
    <submittedName>
        <fullName evidence="4">CpaF family protein</fullName>
    </submittedName>
    <submittedName>
        <fullName evidence="3">Pertussis toxin liberation protein H</fullName>
    </submittedName>
</protein>
<gene>
    <name evidence="3" type="primary">ptlH</name>
    <name evidence="3" type="ORF">ERS852573_01105</name>
    <name evidence="4" type="ORF">G4332_04575</name>
</gene>